<dbReference type="RefSeq" id="WP_006942247.1">
    <property type="nucleotide sequence ID" value="NZ_GL538208.1"/>
</dbReference>
<dbReference type="SUPFAM" id="SSF55811">
    <property type="entry name" value="Nudix"/>
    <property type="match status" value="1"/>
</dbReference>
<protein>
    <submittedName>
        <fullName evidence="4">Hydrolase, NUDIX family</fullName>
    </submittedName>
</protein>
<dbReference type="PANTHER" id="PTHR11839:SF18">
    <property type="entry name" value="NUDIX HYDROLASE DOMAIN-CONTAINING PROTEIN"/>
    <property type="match status" value="1"/>
</dbReference>
<reference evidence="4 5" key="1">
    <citation type="submission" date="2010-08" db="EMBL/GenBank/DDBJ databases">
        <authorList>
            <person name="Weinstock G."/>
            <person name="Sodergren E."/>
            <person name="Clifton S."/>
            <person name="Fulton L."/>
            <person name="Fulton B."/>
            <person name="Courtney L."/>
            <person name="Fronick C."/>
            <person name="Harrison M."/>
            <person name="Strong C."/>
            <person name="Farmer C."/>
            <person name="Delahaunty K."/>
            <person name="Markovic C."/>
            <person name="Hall O."/>
            <person name="Minx P."/>
            <person name="Tomlinson C."/>
            <person name="Mitreva M."/>
            <person name="Hou S."/>
            <person name="Chen J."/>
            <person name="Wollam A."/>
            <person name="Pepin K.H."/>
            <person name="Johnson M."/>
            <person name="Bhonagiri V."/>
            <person name="Zhang X."/>
            <person name="Suruliraj S."/>
            <person name="Warren W."/>
            <person name="Chinwalla A."/>
            <person name="Mardis E.R."/>
            <person name="Wilson R.K."/>
        </authorList>
    </citation>
    <scope>NUCLEOTIDE SEQUENCE [LARGE SCALE GENOMIC DNA]</scope>
    <source>
        <strain evidence="4 5">F0359</strain>
    </source>
</reference>
<evidence type="ECO:0000259" key="3">
    <source>
        <dbReference type="PROSITE" id="PS51462"/>
    </source>
</evidence>
<evidence type="ECO:0000313" key="5">
    <source>
        <dbReference type="Proteomes" id="UP000003195"/>
    </source>
</evidence>
<evidence type="ECO:0000256" key="1">
    <source>
        <dbReference type="ARBA" id="ARBA00001946"/>
    </source>
</evidence>
<dbReference type="PROSITE" id="PS51462">
    <property type="entry name" value="NUDIX"/>
    <property type="match status" value="1"/>
</dbReference>
<dbReference type="InterPro" id="IPR015797">
    <property type="entry name" value="NUDIX_hydrolase-like_dom_sf"/>
</dbReference>
<dbReference type="STRING" id="706434.HMPREF9429_01128"/>
<organism evidence="4 5">
    <name type="scientific">Megasphaera micronuciformis F0359</name>
    <dbReference type="NCBI Taxonomy" id="706434"/>
    <lineage>
        <taxon>Bacteria</taxon>
        <taxon>Bacillati</taxon>
        <taxon>Bacillota</taxon>
        <taxon>Negativicutes</taxon>
        <taxon>Veillonellales</taxon>
        <taxon>Veillonellaceae</taxon>
        <taxon>Megasphaera</taxon>
    </lineage>
</organism>
<dbReference type="GO" id="GO:0005829">
    <property type="term" value="C:cytosol"/>
    <property type="evidence" value="ECO:0007669"/>
    <property type="project" value="TreeGrafter"/>
</dbReference>
<sequence length="181" mass="20565">MSISTEKMIDSQDIFKGHVLHLTLDTVRINDTDQTSTREVVRHKGACAILPITPEGKIILVRQYRYAPDEVLLEIPAGKIDSKEENPLHCAARELEEEAGVTGELIPLGHVYTSPGFSDECLYLYAARNLKKGTQHLDEDEFMNIEYYTPEEVEKMIDNNEIVDSKTIACFFKARKYMLGK</sequence>
<feature type="domain" description="Nudix hydrolase" evidence="3">
    <location>
        <begin position="42"/>
        <end position="170"/>
    </location>
</feature>
<evidence type="ECO:0000313" key="4">
    <source>
        <dbReference type="EMBL" id="EFQ03945.1"/>
    </source>
</evidence>
<dbReference type="EMBL" id="AECS01000037">
    <property type="protein sequence ID" value="EFQ03945.1"/>
    <property type="molecule type" value="Genomic_DNA"/>
</dbReference>
<keyword evidence="5" id="KW-1185">Reference proteome</keyword>
<dbReference type="Pfam" id="PF00293">
    <property type="entry name" value="NUDIX"/>
    <property type="match status" value="1"/>
</dbReference>
<evidence type="ECO:0000256" key="2">
    <source>
        <dbReference type="ARBA" id="ARBA00022801"/>
    </source>
</evidence>
<dbReference type="Gene3D" id="3.90.79.10">
    <property type="entry name" value="Nucleoside Triphosphate Pyrophosphohydrolase"/>
    <property type="match status" value="1"/>
</dbReference>
<dbReference type="Proteomes" id="UP000003195">
    <property type="component" value="Unassembled WGS sequence"/>
</dbReference>
<name>E2ZD24_9FIRM</name>
<comment type="caution">
    <text evidence="4">The sequence shown here is derived from an EMBL/GenBank/DDBJ whole genome shotgun (WGS) entry which is preliminary data.</text>
</comment>
<dbReference type="FunFam" id="3.90.79.10:FF:000024">
    <property type="entry name" value="ADP-ribose pyrophosphatase"/>
    <property type="match status" value="1"/>
</dbReference>
<dbReference type="GO" id="GO:0019693">
    <property type="term" value="P:ribose phosphate metabolic process"/>
    <property type="evidence" value="ECO:0007669"/>
    <property type="project" value="TreeGrafter"/>
</dbReference>
<keyword evidence="2 4" id="KW-0378">Hydrolase</keyword>
<dbReference type="AlphaFoldDB" id="E2ZD24"/>
<comment type="cofactor">
    <cofactor evidence="1">
        <name>Mg(2+)</name>
        <dbReference type="ChEBI" id="CHEBI:18420"/>
    </cofactor>
</comment>
<proteinExistence type="predicted"/>
<dbReference type="HOGENOM" id="CLU_062658_5_1_9"/>
<dbReference type="PANTHER" id="PTHR11839">
    <property type="entry name" value="UDP/ADP-SUGAR PYROPHOSPHATASE"/>
    <property type="match status" value="1"/>
</dbReference>
<gene>
    <name evidence="4" type="ORF">HMPREF9429_01128</name>
</gene>
<accession>E2ZD24</accession>
<dbReference type="OrthoDB" id="9806150at2"/>
<dbReference type="eggNOG" id="COG0494">
    <property type="taxonomic scope" value="Bacteria"/>
</dbReference>
<dbReference type="InterPro" id="IPR000086">
    <property type="entry name" value="NUDIX_hydrolase_dom"/>
</dbReference>
<dbReference type="GO" id="GO:0006753">
    <property type="term" value="P:nucleoside phosphate metabolic process"/>
    <property type="evidence" value="ECO:0007669"/>
    <property type="project" value="TreeGrafter"/>
</dbReference>
<dbReference type="GO" id="GO:0016787">
    <property type="term" value="F:hydrolase activity"/>
    <property type="evidence" value="ECO:0007669"/>
    <property type="project" value="UniProtKB-KW"/>
</dbReference>
<dbReference type="CDD" id="cd03424">
    <property type="entry name" value="NUDIX_ADPRase_Nudt5_UGPPase_Nudt14"/>
    <property type="match status" value="1"/>
</dbReference>